<proteinExistence type="predicted"/>
<protein>
    <submittedName>
        <fullName evidence="1">Uncharacterized protein</fullName>
    </submittedName>
</protein>
<reference evidence="1 2" key="1">
    <citation type="journal article" date="2024" name="Commun. Biol.">
        <title>Comparative genomic analysis of thermophilic fungi reveals convergent evolutionary adaptations and gene losses.</title>
        <authorList>
            <person name="Steindorff A.S."/>
            <person name="Aguilar-Pontes M.V."/>
            <person name="Robinson A.J."/>
            <person name="Andreopoulos B."/>
            <person name="LaButti K."/>
            <person name="Kuo A."/>
            <person name="Mondo S."/>
            <person name="Riley R."/>
            <person name="Otillar R."/>
            <person name="Haridas S."/>
            <person name="Lipzen A."/>
            <person name="Grimwood J."/>
            <person name="Schmutz J."/>
            <person name="Clum A."/>
            <person name="Reid I.D."/>
            <person name="Moisan M.C."/>
            <person name="Butler G."/>
            <person name="Nguyen T.T.M."/>
            <person name="Dewar K."/>
            <person name="Conant G."/>
            <person name="Drula E."/>
            <person name="Henrissat B."/>
            <person name="Hansel C."/>
            <person name="Singer S."/>
            <person name="Hutchinson M.I."/>
            <person name="de Vries R.P."/>
            <person name="Natvig D.O."/>
            <person name="Powell A.J."/>
            <person name="Tsang A."/>
            <person name="Grigoriev I.V."/>
        </authorList>
    </citation>
    <scope>NUCLEOTIDE SEQUENCE [LARGE SCALE GENOMIC DNA]</scope>
    <source>
        <strain evidence="1 2">CBS 494.80</strain>
    </source>
</reference>
<evidence type="ECO:0000313" key="1">
    <source>
        <dbReference type="EMBL" id="KAL2068215.1"/>
    </source>
</evidence>
<comment type="caution">
    <text evidence="1">The sequence shown here is derived from an EMBL/GenBank/DDBJ whole genome shotgun (WGS) entry which is preliminary data.</text>
</comment>
<dbReference type="Proteomes" id="UP001595075">
    <property type="component" value="Unassembled WGS sequence"/>
</dbReference>
<organism evidence="1 2">
    <name type="scientific">Oculimacula yallundae</name>
    <dbReference type="NCBI Taxonomy" id="86028"/>
    <lineage>
        <taxon>Eukaryota</taxon>
        <taxon>Fungi</taxon>
        <taxon>Dikarya</taxon>
        <taxon>Ascomycota</taxon>
        <taxon>Pezizomycotina</taxon>
        <taxon>Leotiomycetes</taxon>
        <taxon>Helotiales</taxon>
        <taxon>Ploettnerulaceae</taxon>
        <taxon>Oculimacula</taxon>
    </lineage>
</organism>
<name>A0ABR4CEP3_9HELO</name>
<keyword evidence="2" id="KW-1185">Reference proteome</keyword>
<dbReference type="EMBL" id="JAZHXI010000009">
    <property type="protein sequence ID" value="KAL2068215.1"/>
    <property type="molecule type" value="Genomic_DNA"/>
</dbReference>
<gene>
    <name evidence="1" type="ORF">VTL71DRAFT_16313</name>
</gene>
<sequence length="120" mass="13717">MGSSEITGYRDRNMSSSNFRLPRCPESQAVASVFELIWEARELNHMTSERLRTFRASTLTIPTCICKDCKDGNDKSIRCHVAAEYLVPILVQVSIYSSSISGIYFNETLFHETSLNIRRF</sequence>
<evidence type="ECO:0000313" key="2">
    <source>
        <dbReference type="Proteomes" id="UP001595075"/>
    </source>
</evidence>
<accession>A0ABR4CEP3</accession>